<protein>
    <submittedName>
        <fullName evidence="3">Uncharacterized protein</fullName>
    </submittedName>
</protein>
<accession>A0A915JTY4</accession>
<proteinExistence type="predicted"/>
<evidence type="ECO:0000256" key="1">
    <source>
        <dbReference type="SAM" id="Phobius"/>
    </source>
</evidence>
<evidence type="ECO:0000313" key="2">
    <source>
        <dbReference type="Proteomes" id="UP000887565"/>
    </source>
</evidence>
<dbReference type="Proteomes" id="UP000887565">
    <property type="component" value="Unplaced"/>
</dbReference>
<keyword evidence="1" id="KW-1133">Transmembrane helix</keyword>
<evidence type="ECO:0000313" key="3">
    <source>
        <dbReference type="WBParaSite" id="nRc.2.0.1.t29272-RA"/>
    </source>
</evidence>
<keyword evidence="1" id="KW-0472">Membrane</keyword>
<feature type="transmembrane region" description="Helical" evidence="1">
    <location>
        <begin position="12"/>
        <end position="34"/>
    </location>
</feature>
<dbReference type="AlphaFoldDB" id="A0A915JTY4"/>
<reference evidence="3" key="1">
    <citation type="submission" date="2022-11" db="UniProtKB">
        <authorList>
            <consortium name="WormBaseParasite"/>
        </authorList>
    </citation>
    <scope>IDENTIFICATION</scope>
</reference>
<keyword evidence="1" id="KW-0812">Transmembrane</keyword>
<sequence>MAAALARIRGGARLLLVFAWIAIILMVAVIMIAMRVTRIVMPIKTNRMGGAIATVIGAVAAERGR</sequence>
<organism evidence="2 3">
    <name type="scientific">Romanomermis culicivorax</name>
    <name type="common">Nematode worm</name>
    <dbReference type="NCBI Taxonomy" id="13658"/>
    <lineage>
        <taxon>Eukaryota</taxon>
        <taxon>Metazoa</taxon>
        <taxon>Ecdysozoa</taxon>
        <taxon>Nematoda</taxon>
        <taxon>Enoplea</taxon>
        <taxon>Dorylaimia</taxon>
        <taxon>Mermithida</taxon>
        <taxon>Mermithoidea</taxon>
        <taxon>Mermithidae</taxon>
        <taxon>Romanomermis</taxon>
    </lineage>
</organism>
<name>A0A915JTY4_ROMCU</name>
<dbReference type="WBParaSite" id="nRc.2.0.1.t29272-RA">
    <property type="protein sequence ID" value="nRc.2.0.1.t29272-RA"/>
    <property type="gene ID" value="nRc.2.0.1.g29272"/>
</dbReference>
<keyword evidence="2" id="KW-1185">Reference proteome</keyword>